<feature type="compositionally biased region" description="Polar residues" evidence="2">
    <location>
        <begin position="1"/>
        <end position="24"/>
    </location>
</feature>
<accession>A0ABQ7ZHC4</accession>
<dbReference type="EMBL" id="JAGKQM010000015">
    <property type="protein sequence ID" value="KAH0879488.1"/>
    <property type="molecule type" value="Genomic_DNA"/>
</dbReference>
<name>A0ABQ7ZHC4_BRANA</name>
<gene>
    <name evidence="3" type="ORF">HID58_066882</name>
</gene>
<evidence type="ECO:0008006" key="5">
    <source>
        <dbReference type="Google" id="ProtNLM"/>
    </source>
</evidence>
<comment type="caution">
    <text evidence="3">The sequence shown here is derived from an EMBL/GenBank/DDBJ whole genome shotgun (WGS) entry which is preliminary data.</text>
</comment>
<feature type="compositionally biased region" description="Low complexity" evidence="2">
    <location>
        <begin position="32"/>
        <end position="43"/>
    </location>
</feature>
<keyword evidence="1" id="KW-0175">Coiled coil</keyword>
<proteinExistence type="predicted"/>
<sequence length="416" mass="45713">LSIRNRLTMSKRSASSTPAMTNRAGSKRRINSPVSRSDSSPDPGTGSEHELAAPLPYAYASPLPIGPASFVSEDDLVGLGDTRAGTHPVLPEGDIPLFEHASFPLIVVKYLAYLVTAQNIIAASGGTCLGILAIILLRPIKRSGQGDVCEEGLRDQGSIRRRLDDYWQSPKKSRGGRMATRSSKRSAEVAHSVGSLATALSNLNLQVFPQDGTILPSGEPLEVVQTISQLLHFREWLSIESSLVSQEELDDLKHQVSDEKAQRVAREMEIRDLKDKLKDVEREAEMSSADALNIGKKNQELEEAIETLRLEGDGRKWGKSHRSVGIDEREAQNKGALVPSFEDELAIPHVIGMDIDLRHLHLLTACLSFVFGIFSFVDDKRIASGVFNNLSKVYRLLSDLGAFKLDSRVVIEEWLS</sequence>
<feature type="coiled-coil region" evidence="1">
    <location>
        <begin position="263"/>
        <end position="311"/>
    </location>
</feature>
<keyword evidence="4" id="KW-1185">Reference proteome</keyword>
<evidence type="ECO:0000313" key="3">
    <source>
        <dbReference type="EMBL" id="KAH0879488.1"/>
    </source>
</evidence>
<dbReference type="Proteomes" id="UP000824890">
    <property type="component" value="Unassembled WGS sequence"/>
</dbReference>
<evidence type="ECO:0000256" key="1">
    <source>
        <dbReference type="SAM" id="Coils"/>
    </source>
</evidence>
<feature type="non-terminal residue" evidence="3">
    <location>
        <position position="1"/>
    </location>
</feature>
<evidence type="ECO:0000256" key="2">
    <source>
        <dbReference type="SAM" id="MobiDB-lite"/>
    </source>
</evidence>
<feature type="region of interest" description="Disordered" evidence="2">
    <location>
        <begin position="1"/>
        <end position="50"/>
    </location>
</feature>
<organism evidence="3 4">
    <name type="scientific">Brassica napus</name>
    <name type="common">Rape</name>
    <dbReference type="NCBI Taxonomy" id="3708"/>
    <lineage>
        <taxon>Eukaryota</taxon>
        <taxon>Viridiplantae</taxon>
        <taxon>Streptophyta</taxon>
        <taxon>Embryophyta</taxon>
        <taxon>Tracheophyta</taxon>
        <taxon>Spermatophyta</taxon>
        <taxon>Magnoliopsida</taxon>
        <taxon>eudicotyledons</taxon>
        <taxon>Gunneridae</taxon>
        <taxon>Pentapetalae</taxon>
        <taxon>rosids</taxon>
        <taxon>malvids</taxon>
        <taxon>Brassicales</taxon>
        <taxon>Brassicaceae</taxon>
        <taxon>Brassiceae</taxon>
        <taxon>Brassica</taxon>
    </lineage>
</organism>
<reference evidence="3 4" key="1">
    <citation type="submission" date="2021-05" db="EMBL/GenBank/DDBJ databases">
        <title>Genome Assembly of Synthetic Allotetraploid Brassica napus Reveals Homoeologous Exchanges between Subgenomes.</title>
        <authorList>
            <person name="Davis J.T."/>
        </authorList>
    </citation>
    <scope>NUCLEOTIDE SEQUENCE [LARGE SCALE GENOMIC DNA]</scope>
    <source>
        <strain evidence="4">cv. Da-Ae</strain>
        <tissue evidence="3">Seedling</tissue>
    </source>
</reference>
<protein>
    <recommendedName>
        <fullName evidence="5">FRIGIDA-like protein</fullName>
    </recommendedName>
</protein>
<evidence type="ECO:0000313" key="4">
    <source>
        <dbReference type="Proteomes" id="UP000824890"/>
    </source>
</evidence>